<feature type="chain" id="PRO_5046982013" evidence="1">
    <location>
        <begin position="42"/>
        <end position="145"/>
    </location>
</feature>
<dbReference type="InterPro" id="IPR006311">
    <property type="entry name" value="TAT_signal"/>
</dbReference>
<keyword evidence="3" id="KW-1185">Reference proteome</keyword>
<feature type="signal peptide" evidence="1">
    <location>
        <begin position="1"/>
        <end position="41"/>
    </location>
</feature>
<name>A0ABT9MVU4_9ACTN</name>
<comment type="caution">
    <text evidence="2">The sequence shown here is derived from an EMBL/GenBank/DDBJ whole genome shotgun (WGS) entry which is preliminary data.</text>
</comment>
<gene>
    <name evidence="2" type="ORF">J2S43_004079</name>
</gene>
<accession>A0ABT9MVU4</accession>
<evidence type="ECO:0000313" key="3">
    <source>
        <dbReference type="Proteomes" id="UP001240984"/>
    </source>
</evidence>
<keyword evidence="1" id="KW-0732">Signal</keyword>
<organism evidence="2 3">
    <name type="scientific">Catenuloplanes nepalensis</name>
    <dbReference type="NCBI Taxonomy" id="587533"/>
    <lineage>
        <taxon>Bacteria</taxon>
        <taxon>Bacillati</taxon>
        <taxon>Actinomycetota</taxon>
        <taxon>Actinomycetes</taxon>
        <taxon>Micromonosporales</taxon>
        <taxon>Micromonosporaceae</taxon>
        <taxon>Catenuloplanes</taxon>
    </lineage>
</organism>
<proteinExistence type="predicted"/>
<evidence type="ECO:0000256" key="1">
    <source>
        <dbReference type="SAM" id="SignalP"/>
    </source>
</evidence>
<dbReference type="PROSITE" id="PS51318">
    <property type="entry name" value="TAT"/>
    <property type="match status" value="1"/>
</dbReference>
<dbReference type="Proteomes" id="UP001240984">
    <property type="component" value="Unassembled WGS sequence"/>
</dbReference>
<dbReference type="RefSeq" id="WP_306831503.1">
    <property type="nucleotide sequence ID" value="NZ_JAUSRA010000001.1"/>
</dbReference>
<sequence>MTWRIRPSAGSRSGLVRASRLLLAAAAMLAAFVFAPAAAVAAPAPGGASVSSADGALRIATSTSAATATDGGGFSVMSGSCPNAGQYIDPWSLLFVGCTLTGVPTTAVSARCTNGTTLGPVHAPPGIYDIYVDCYPSFFSQLTFL</sequence>
<protein>
    <submittedName>
        <fullName evidence="2">Uncharacterized protein</fullName>
    </submittedName>
</protein>
<dbReference type="EMBL" id="JAUSRA010000001">
    <property type="protein sequence ID" value="MDP9795567.1"/>
    <property type="molecule type" value="Genomic_DNA"/>
</dbReference>
<reference evidence="2 3" key="1">
    <citation type="submission" date="2023-07" db="EMBL/GenBank/DDBJ databases">
        <title>Sequencing the genomes of 1000 actinobacteria strains.</title>
        <authorList>
            <person name="Klenk H.-P."/>
        </authorList>
    </citation>
    <scope>NUCLEOTIDE SEQUENCE [LARGE SCALE GENOMIC DNA]</scope>
    <source>
        <strain evidence="2 3">DSM 44710</strain>
    </source>
</reference>
<evidence type="ECO:0000313" key="2">
    <source>
        <dbReference type="EMBL" id="MDP9795567.1"/>
    </source>
</evidence>